<dbReference type="EMBL" id="FOQH01000005">
    <property type="protein sequence ID" value="SFI27090.1"/>
    <property type="molecule type" value="Genomic_DNA"/>
</dbReference>
<keyword evidence="8 12" id="KW-1133">Transmembrane helix</keyword>
<dbReference type="AlphaFoldDB" id="A0A1I3GUQ5"/>
<dbReference type="GO" id="GO:0065002">
    <property type="term" value="P:intracellular protein transmembrane transport"/>
    <property type="evidence" value="ECO:0007669"/>
    <property type="project" value="TreeGrafter"/>
</dbReference>
<evidence type="ECO:0000256" key="12">
    <source>
        <dbReference type="RuleBase" id="RU365087"/>
    </source>
</evidence>
<dbReference type="GO" id="GO:0005886">
    <property type="term" value="C:plasma membrane"/>
    <property type="evidence" value="ECO:0007669"/>
    <property type="project" value="UniProtKB-SubCell"/>
</dbReference>
<evidence type="ECO:0000256" key="4">
    <source>
        <dbReference type="ARBA" id="ARBA00022448"/>
    </source>
</evidence>
<dbReference type="GO" id="GO:0043952">
    <property type="term" value="P:protein transport by the Sec complex"/>
    <property type="evidence" value="ECO:0007669"/>
    <property type="project" value="TreeGrafter"/>
</dbReference>
<keyword evidence="9 12" id="KW-0811">Translocation</keyword>
<keyword evidence="4 12" id="KW-0813">Transport</keyword>
<dbReference type="STRING" id="1114924.SAMN05216258_105345"/>
<keyword evidence="15" id="KW-1185">Reference proteome</keyword>
<dbReference type="NCBIfam" id="TIGR00810">
    <property type="entry name" value="secG"/>
    <property type="match status" value="1"/>
</dbReference>
<dbReference type="Proteomes" id="UP000199377">
    <property type="component" value="Unassembled WGS sequence"/>
</dbReference>
<dbReference type="OrthoDB" id="7691811at2"/>
<evidence type="ECO:0000313" key="15">
    <source>
        <dbReference type="Proteomes" id="UP000199377"/>
    </source>
</evidence>
<evidence type="ECO:0000256" key="7">
    <source>
        <dbReference type="ARBA" id="ARBA00022927"/>
    </source>
</evidence>
<comment type="caution">
    <text evidence="12">Lacks conserved residue(s) required for the propagation of feature annotation.</text>
</comment>
<feature type="compositionally biased region" description="Pro residues" evidence="13">
    <location>
        <begin position="126"/>
        <end position="136"/>
    </location>
</feature>
<evidence type="ECO:0000256" key="10">
    <source>
        <dbReference type="ARBA" id="ARBA00023136"/>
    </source>
</evidence>
<evidence type="ECO:0000256" key="1">
    <source>
        <dbReference type="ARBA" id="ARBA00004651"/>
    </source>
</evidence>
<keyword evidence="7 12" id="KW-0653">Protein transport</keyword>
<dbReference type="InterPro" id="IPR004692">
    <property type="entry name" value="SecG"/>
</dbReference>
<comment type="function">
    <text evidence="11 12">Involved in protein export. Participates in an early event of protein translocation.</text>
</comment>
<dbReference type="RefSeq" id="WP_092860161.1">
    <property type="nucleotide sequence ID" value="NZ_FOQH01000005.1"/>
</dbReference>
<reference evidence="14 15" key="1">
    <citation type="submission" date="2016-10" db="EMBL/GenBank/DDBJ databases">
        <authorList>
            <person name="de Groot N.N."/>
        </authorList>
    </citation>
    <scope>NUCLEOTIDE SEQUENCE [LARGE SCALE GENOMIC DNA]</scope>
    <source>
        <strain evidence="14 15">CGMCC 1.11030</strain>
    </source>
</reference>
<dbReference type="GO" id="GO:0015450">
    <property type="term" value="F:protein-transporting ATPase activity"/>
    <property type="evidence" value="ECO:0007669"/>
    <property type="project" value="UniProtKB-UniRule"/>
</dbReference>
<dbReference type="PANTHER" id="PTHR34182">
    <property type="entry name" value="PROTEIN-EXPORT MEMBRANE PROTEIN SECG"/>
    <property type="match status" value="1"/>
</dbReference>
<name>A0A1I3GUQ5_9RHOB</name>
<evidence type="ECO:0000256" key="9">
    <source>
        <dbReference type="ARBA" id="ARBA00023010"/>
    </source>
</evidence>
<keyword evidence="10 12" id="KW-0472">Membrane</keyword>
<feature type="transmembrane region" description="Helical" evidence="12">
    <location>
        <begin position="55"/>
        <end position="73"/>
    </location>
</feature>
<sequence>MENVLLIIHLILAAVLIGLVLLQRSEGGALGIGGGGGGGMVSSRGATTGVAKATWAVAGAFIVTSLVLTVIAAQSSSERSVLDRIGTPSAGDEAPATNADDELAPDLQRLLTPPPADGGTGAAPSPNAPLAPPSAD</sequence>
<evidence type="ECO:0000256" key="11">
    <source>
        <dbReference type="ARBA" id="ARBA00025182"/>
    </source>
</evidence>
<evidence type="ECO:0000256" key="6">
    <source>
        <dbReference type="ARBA" id="ARBA00022692"/>
    </source>
</evidence>
<proteinExistence type="inferred from homology"/>
<gene>
    <name evidence="14" type="ORF">SAMN05216258_105345</name>
</gene>
<keyword evidence="5 12" id="KW-1003">Cell membrane</keyword>
<protein>
    <recommendedName>
        <fullName evidence="3 12">Protein-export membrane protein SecG</fullName>
    </recommendedName>
</protein>
<comment type="subcellular location">
    <subcellularLocation>
        <location evidence="1 12">Cell membrane</location>
        <topology evidence="1 12">Multi-pass membrane protein</topology>
    </subcellularLocation>
</comment>
<keyword evidence="6 12" id="KW-0812">Transmembrane</keyword>
<dbReference type="GO" id="GO:0009306">
    <property type="term" value="P:protein secretion"/>
    <property type="evidence" value="ECO:0007669"/>
    <property type="project" value="UniProtKB-UniRule"/>
</dbReference>
<evidence type="ECO:0000256" key="5">
    <source>
        <dbReference type="ARBA" id="ARBA00022475"/>
    </source>
</evidence>
<comment type="similarity">
    <text evidence="2 12">Belongs to the SecG family.</text>
</comment>
<dbReference type="PRINTS" id="PR01651">
    <property type="entry name" value="SECGEXPORT"/>
</dbReference>
<organism evidence="14 15">
    <name type="scientific">Albimonas pacifica</name>
    <dbReference type="NCBI Taxonomy" id="1114924"/>
    <lineage>
        <taxon>Bacteria</taxon>
        <taxon>Pseudomonadati</taxon>
        <taxon>Pseudomonadota</taxon>
        <taxon>Alphaproteobacteria</taxon>
        <taxon>Rhodobacterales</taxon>
        <taxon>Paracoccaceae</taxon>
        <taxon>Albimonas</taxon>
    </lineage>
</organism>
<evidence type="ECO:0000256" key="3">
    <source>
        <dbReference type="ARBA" id="ARBA00017876"/>
    </source>
</evidence>
<evidence type="ECO:0000256" key="13">
    <source>
        <dbReference type="SAM" id="MobiDB-lite"/>
    </source>
</evidence>
<accession>A0A1I3GUQ5</accession>
<evidence type="ECO:0000313" key="14">
    <source>
        <dbReference type="EMBL" id="SFI27090.1"/>
    </source>
</evidence>
<feature type="region of interest" description="Disordered" evidence="13">
    <location>
        <begin position="74"/>
        <end position="136"/>
    </location>
</feature>
<evidence type="ECO:0000256" key="8">
    <source>
        <dbReference type="ARBA" id="ARBA00022989"/>
    </source>
</evidence>
<dbReference type="Pfam" id="PF03840">
    <property type="entry name" value="SecG"/>
    <property type="match status" value="1"/>
</dbReference>
<dbReference type="PANTHER" id="PTHR34182:SF1">
    <property type="entry name" value="PROTEIN-EXPORT MEMBRANE PROTEIN SECG"/>
    <property type="match status" value="1"/>
</dbReference>
<evidence type="ECO:0000256" key="2">
    <source>
        <dbReference type="ARBA" id="ARBA00008445"/>
    </source>
</evidence>